<evidence type="ECO:0000256" key="5">
    <source>
        <dbReference type="ARBA" id="ARBA00023136"/>
    </source>
</evidence>
<name>A0ABW2FIW7_9BACL</name>
<evidence type="ECO:0000256" key="1">
    <source>
        <dbReference type="ARBA" id="ARBA00004651"/>
    </source>
</evidence>
<keyword evidence="9" id="KW-1185">Reference proteome</keyword>
<keyword evidence="5 6" id="KW-0472">Membrane</keyword>
<evidence type="ECO:0000313" key="9">
    <source>
        <dbReference type="Proteomes" id="UP001596378"/>
    </source>
</evidence>
<dbReference type="EMBL" id="JBHTAI010000013">
    <property type="protein sequence ID" value="MFC7150880.1"/>
    <property type="molecule type" value="Genomic_DNA"/>
</dbReference>
<gene>
    <name evidence="8" type="ORF">ACFQMJ_20285</name>
</gene>
<comment type="subcellular location">
    <subcellularLocation>
        <location evidence="1">Cell membrane</location>
        <topology evidence="1">Multi-pass membrane protein</topology>
    </subcellularLocation>
</comment>
<proteinExistence type="predicted"/>
<feature type="transmembrane region" description="Helical" evidence="6">
    <location>
        <begin position="6"/>
        <end position="25"/>
    </location>
</feature>
<protein>
    <submittedName>
        <fullName evidence="8">Type II secretion system F family protein</fullName>
    </submittedName>
</protein>
<dbReference type="PANTHER" id="PTHR35007:SF2">
    <property type="entry name" value="PILUS ASSEMBLE PROTEIN"/>
    <property type="match status" value="1"/>
</dbReference>
<organism evidence="8 9">
    <name type="scientific">Cohnella cellulosilytica</name>
    <dbReference type="NCBI Taxonomy" id="986710"/>
    <lineage>
        <taxon>Bacteria</taxon>
        <taxon>Bacillati</taxon>
        <taxon>Bacillota</taxon>
        <taxon>Bacilli</taxon>
        <taxon>Bacillales</taxon>
        <taxon>Paenibacillaceae</taxon>
        <taxon>Cohnella</taxon>
    </lineage>
</organism>
<feature type="domain" description="Type II secretion system protein GspF" evidence="7">
    <location>
        <begin position="145"/>
        <end position="276"/>
    </location>
</feature>
<accession>A0ABW2FIW7</accession>
<sequence>MSGWPIALLCAAMPGVYVCLAAMSWRQLGGRRIRLHIDPFAAALRHPAVWKRVLPLLDRARVSLALLNGGACPEVKLIDWAAEGLGLGYLTLTGMSVLALATDTPALLALGAILGAGLPLLRLKELAGQVARRRQSMVMELPELLSKLLLMVNAGENVLRALARTAETRRGASADNPLYTELRAAIASMKRGESLTAALEEWGRRCAVPEAKLFATTVLINARRGGDAFVPALRELTRQMWEKRKAIARTLGEQASSRLAFPLTLVFLLIMVLVGAPAVFMM</sequence>
<dbReference type="PANTHER" id="PTHR35007">
    <property type="entry name" value="INTEGRAL MEMBRANE PROTEIN-RELATED"/>
    <property type="match status" value="1"/>
</dbReference>
<dbReference type="Pfam" id="PF00482">
    <property type="entry name" value="T2SSF"/>
    <property type="match status" value="1"/>
</dbReference>
<dbReference type="Proteomes" id="UP001596378">
    <property type="component" value="Unassembled WGS sequence"/>
</dbReference>
<evidence type="ECO:0000313" key="8">
    <source>
        <dbReference type="EMBL" id="MFC7150880.1"/>
    </source>
</evidence>
<evidence type="ECO:0000256" key="6">
    <source>
        <dbReference type="SAM" id="Phobius"/>
    </source>
</evidence>
<evidence type="ECO:0000259" key="7">
    <source>
        <dbReference type="Pfam" id="PF00482"/>
    </source>
</evidence>
<evidence type="ECO:0000256" key="2">
    <source>
        <dbReference type="ARBA" id="ARBA00022475"/>
    </source>
</evidence>
<feature type="transmembrane region" description="Helical" evidence="6">
    <location>
        <begin position="80"/>
        <end position="100"/>
    </location>
</feature>
<feature type="transmembrane region" description="Helical" evidence="6">
    <location>
        <begin position="106"/>
        <end position="123"/>
    </location>
</feature>
<feature type="transmembrane region" description="Helical" evidence="6">
    <location>
        <begin position="259"/>
        <end position="280"/>
    </location>
</feature>
<reference evidence="9" key="1">
    <citation type="journal article" date="2019" name="Int. J. Syst. Evol. Microbiol.">
        <title>The Global Catalogue of Microorganisms (GCM) 10K type strain sequencing project: providing services to taxonomists for standard genome sequencing and annotation.</title>
        <authorList>
            <consortium name="The Broad Institute Genomics Platform"/>
            <consortium name="The Broad Institute Genome Sequencing Center for Infectious Disease"/>
            <person name="Wu L."/>
            <person name="Ma J."/>
        </authorList>
    </citation>
    <scope>NUCLEOTIDE SEQUENCE [LARGE SCALE GENOMIC DNA]</scope>
    <source>
        <strain evidence="9">KCTC 12907</strain>
    </source>
</reference>
<keyword evidence="3 6" id="KW-0812">Transmembrane</keyword>
<evidence type="ECO:0000256" key="4">
    <source>
        <dbReference type="ARBA" id="ARBA00022989"/>
    </source>
</evidence>
<dbReference type="RefSeq" id="WP_378053523.1">
    <property type="nucleotide sequence ID" value="NZ_JBHMDN010000078.1"/>
</dbReference>
<keyword evidence="2" id="KW-1003">Cell membrane</keyword>
<dbReference type="InterPro" id="IPR018076">
    <property type="entry name" value="T2SS_GspF_dom"/>
</dbReference>
<evidence type="ECO:0000256" key="3">
    <source>
        <dbReference type="ARBA" id="ARBA00022692"/>
    </source>
</evidence>
<keyword evidence="4 6" id="KW-1133">Transmembrane helix</keyword>
<comment type="caution">
    <text evidence="8">The sequence shown here is derived from an EMBL/GenBank/DDBJ whole genome shotgun (WGS) entry which is preliminary data.</text>
</comment>